<feature type="compositionally biased region" description="Low complexity" evidence="1">
    <location>
        <begin position="137"/>
        <end position="148"/>
    </location>
</feature>
<feature type="compositionally biased region" description="Basic and acidic residues" evidence="1">
    <location>
        <begin position="150"/>
        <end position="162"/>
    </location>
</feature>
<dbReference type="InterPro" id="IPR014747">
    <property type="entry name" value="Bac_photo_RC_H_C"/>
</dbReference>
<gene>
    <name evidence="3" type="ORF">ACFOVU_01605</name>
</gene>
<dbReference type="SUPFAM" id="SSF50346">
    <property type="entry name" value="PRC-barrel domain"/>
    <property type="match status" value="1"/>
</dbReference>
<evidence type="ECO:0000313" key="3">
    <source>
        <dbReference type="EMBL" id="MFC3994595.1"/>
    </source>
</evidence>
<keyword evidence="4" id="KW-1185">Reference proteome</keyword>
<accession>A0ABV8FES0</accession>
<dbReference type="Pfam" id="PF05239">
    <property type="entry name" value="PRC"/>
    <property type="match status" value="1"/>
</dbReference>
<reference evidence="4" key="1">
    <citation type="journal article" date="2019" name="Int. J. Syst. Evol. Microbiol.">
        <title>The Global Catalogue of Microorganisms (GCM) 10K type strain sequencing project: providing services to taxonomists for standard genome sequencing and annotation.</title>
        <authorList>
            <consortium name="The Broad Institute Genomics Platform"/>
            <consortium name="The Broad Institute Genome Sequencing Center for Infectious Disease"/>
            <person name="Wu L."/>
            <person name="Ma J."/>
        </authorList>
    </citation>
    <scope>NUCLEOTIDE SEQUENCE [LARGE SCALE GENOMIC DNA]</scope>
    <source>
        <strain evidence="4">TBRC 1826</strain>
    </source>
</reference>
<comment type="caution">
    <text evidence="3">The sequence shown here is derived from an EMBL/GenBank/DDBJ whole genome shotgun (WGS) entry which is preliminary data.</text>
</comment>
<name>A0ABV8FES0_9ACTN</name>
<dbReference type="InterPro" id="IPR027275">
    <property type="entry name" value="PRC-brl_dom"/>
</dbReference>
<sequence>MAVDNGAEWLIGHRLLDRDGSSVGRIGQVFYDDQTDAPKWITVRTGLFGSREFLVPLLGARSVDEGLQVPFERDQIKTALGFPIGVHISVDQEDLAYRHYGLRAEVPAQRRPEDEGRPRGRHARPPEQEEPMRQEEPVGAAGVANAAGDPEPHERPEEESRG</sequence>
<feature type="region of interest" description="Disordered" evidence="1">
    <location>
        <begin position="102"/>
        <end position="162"/>
    </location>
</feature>
<dbReference type="Proteomes" id="UP001595847">
    <property type="component" value="Unassembled WGS sequence"/>
</dbReference>
<dbReference type="EMBL" id="JBHSBH010000003">
    <property type="protein sequence ID" value="MFC3994595.1"/>
    <property type="molecule type" value="Genomic_DNA"/>
</dbReference>
<evidence type="ECO:0000256" key="1">
    <source>
        <dbReference type="SAM" id="MobiDB-lite"/>
    </source>
</evidence>
<evidence type="ECO:0000259" key="2">
    <source>
        <dbReference type="Pfam" id="PF05239"/>
    </source>
</evidence>
<dbReference type="RefSeq" id="WP_378529460.1">
    <property type="nucleotide sequence ID" value="NZ_JBHSBH010000003.1"/>
</dbReference>
<feature type="compositionally biased region" description="Basic and acidic residues" evidence="1">
    <location>
        <begin position="108"/>
        <end position="136"/>
    </location>
</feature>
<feature type="domain" description="PRC-barrel" evidence="2">
    <location>
        <begin position="10"/>
        <end position="68"/>
    </location>
</feature>
<proteinExistence type="predicted"/>
<evidence type="ECO:0000313" key="4">
    <source>
        <dbReference type="Proteomes" id="UP001595847"/>
    </source>
</evidence>
<dbReference type="Gene3D" id="3.90.50.10">
    <property type="entry name" value="Photosynthetic Reaction Center, subunit H, domain 2"/>
    <property type="match status" value="1"/>
</dbReference>
<organism evidence="3 4">
    <name type="scientific">Nocardiopsis sediminis</name>
    <dbReference type="NCBI Taxonomy" id="1778267"/>
    <lineage>
        <taxon>Bacteria</taxon>
        <taxon>Bacillati</taxon>
        <taxon>Actinomycetota</taxon>
        <taxon>Actinomycetes</taxon>
        <taxon>Streptosporangiales</taxon>
        <taxon>Nocardiopsidaceae</taxon>
        <taxon>Nocardiopsis</taxon>
    </lineage>
</organism>
<dbReference type="InterPro" id="IPR011033">
    <property type="entry name" value="PRC_barrel-like_sf"/>
</dbReference>
<protein>
    <submittedName>
        <fullName evidence="3">PRC-barrel domain-containing protein</fullName>
    </submittedName>
</protein>